<dbReference type="AlphaFoldDB" id="A0AAF1K8E2"/>
<reference evidence="1 2" key="1">
    <citation type="journal article" date="2018" name="Sci. Rep.">
        <title>Rhizobium tumorigenes sp. nov., a novel plant tumorigenic bacterium isolated from cane gall tumors on thornless blackberry.</title>
        <authorList>
            <person name="Kuzmanovi N."/>
            <person name="Smalla K."/>
            <person name="Gronow S."/>
            <person name="PuBawska J."/>
        </authorList>
    </citation>
    <scope>NUCLEOTIDE SEQUENCE [LARGE SCALE GENOMIC DNA]</scope>
    <source>
        <strain evidence="1 2">1078</strain>
    </source>
</reference>
<evidence type="ECO:0000313" key="2">
    <source>
        <dbReference type="Proteomes" id="UP000249499"/>
    </source>
</evidence>
<organism evidence="1 2">
    <name type="scientific">Rhizobium tumorigenes</name>
    <dbReference type="NCBI Taxonomy" id="2041385"/>
    <lineage>
        <taxon>Bacteria</taxon>
        <taxon>Pseudomonadati</taxon>
        <taxon>Pseudomonadota</taxon>
        <taxon>Alphaproteobacteria</taxon>
        <taxon>Hyphomicrobiales</taxon>
        <taxon>Rhizobiaceae</taxon>
        <taxon>Rhizobium/Agrobacterium group</taxon>
        <taxon>Rhizobium</taxon>
    </lineage>
</organism>
<dbReference type="Proteomes" id="UP000249499">
    <property type="component" value="Plasmid pRt1078"/>
</dbReference>
<sequence length="95" mass="10186">MAAARTLIDVGFDCPTAGCDEMIDASVLRSDYRAKTAGQDAHSNYSRTAVTCAACKGTFTVEVTADAEGQLMKIDNFPEVEVWFDDSEQGQAEAV</sequence>
<keyword evidence="2" id="KW-1185">Reference proteome</keyword>
<name>A0AAF1K8E2_9HYPH</name>
<reference evidence="2" key="2">
    <citation type="journal article" date="2023" name="MicrobiologyOpen">
        <title>Genomics of the tumorigenes clade of the family Rhizobiaceae and description of Rhizobium rhododendri sp. nov.</title>
        <authorList>
            <person name="Kuzmanovic N."/>
            <person name="diCenzo G.C."/>
            <person name="Bunk B."/>
            <person name="Sproeer C."/>
            <person name="Fruehling A."/>
            <person name="Neumann-Schaal M."/>
            <person name="Overmann J."/>
            <person name="Smalla K."/>
        </authorList>
    </citation>
    <scope>NUCLEOTIDE SEQUENCE [LARGE SCALE GENOMIC DNA]</scope>
    <source>
        <strain evidence="2">1078</strain>
        <plasmid evidence="2">pRt1078</plasmid>
    </source>
</reference>
<keyword evidence="1" id="KW-0614">Plasmid</keyword>
<gene>
    <name evidence="1" type="ORF">PR017_20810</name>
</gene>
<evidence type="ECO:0000313" key="1">
    <source>
        <dbReference type="EMBL" id="WFR97634.1"/>
    </source>
</evidence>
<proteinExistence type="predicted"/>
<geneLocation type="plasmid" evidence="1 2">
    <name>pRt1078</name>
</geneLocation>
<dbReference type="KEGG" id="rtu:PR017_20810"/>
<dbReference type="RefSeq" id="WP_111222240.1">
    <property type="nucleotide sequence ID" value="NZ_CP117256.1"/>
</dbReference>
<accession>A0AAF1K8E2</accession>
<protein>
    <submittedName>
        <fullName evidence="1">Uncharacterized protein</fullName>
    </submittedName>
</protein>
<dbReference type="EMBL" id="CP117256">
    <property type="protein sequence ID" value="WFR97634.1"/>
    <property type="molecule type" value="Genomic_DNA"/>
</dbReference>